<dbReference type="EMBL" id="JBCEZU010000023">
    <property type="protein sequence ID" value="KAK9538588.1"/>
    <property type="molecule type" value="Genomic_DNA"/>
</dbReference>
<accession>A0AAW1FVC9</accession>
<dbReference type="Proteomes" id="UP001488805">
    <property type="component" value="Unassembled WGS sequence"/>
</dbReference>
<evidence type="ECO:0000256" key="1">
    <source>
        <dbReference type="SAM" id="MobiDB-lite"/>
    </source>
</evidence>
<sequence>MKVCFQEHGNQSQQPVQDEAEAGGNSGLLSARVSGSLNPGPGDLLLSVIGTGGKPTLEDQENTIEAKE</sequence>
<organism evidence="2 3">
    <name type="scientific">Zoarces viviparus</name>
    <name type="common">Viviparous eelpout</name>
    <name type="synonym">Blennius viviparus</name>
    <dbReference type="NCBI Taxonomy" id="48416"/>
    <lineage>
        <taxon>Eukaryota</taxon>
        <taxon>Metazoa</taxon>
        <taxon>Chordata</taxon>
        <taxon>Craniata</taxon>
        <taxon>Vertebrata</taxon>
        <taxon>Euteleostomi</taxon>
        <taxon>Actinopterygii</taxon>
        <taxon>Neopterygii</taxon>
        <taxon>Teleostei</taxon>
        <taxon>Neoteleostei</taxon>
        <taxon>Acanthomorphata</taxon>
        <taxon>Eupercaria</taxon>
        <taxon>Perciformes</taxon>
        <taxon>Cottioidei</taxon>
        <taxon>Zoarcales</taxon>
        <taxon>Zoarcidae</taxon>
        <taxon>Zoarcinae</taxon>
        <taxon>Zoarces</taxon>
    </lineage>
</organism>
<feature type="region of interest" description="Disordered" evidence="1">
    <location>
        <begin position="1"/>
        <end position="37"/>
    </location>
</feature>
<keyword evidence="3" id="KW-1185">Reference proteome</keyword>
<evidence type="ECO:0000313" key="2">
    <source>
        <dbReference type="EMBL" id="KAK9538588.1"/>
    </source>
</evidence>
<dbReference type="AlphaFoldDB" id="A0AAW1FVC9"/>
<gene>
    <name evidence="2" type="ORF">VZT92_003750</name>
</gene>
<name>A0AAW1FVC9_ZOAVI</name>
<evidence type="ECO:0000313" key="3">
    <source>
        <dbReference type="Proteomes" id="UP001488805"/>
    </source>
</evidence>
<proteinExistence type="predicted"/>
<reference evidence="2 3" key="1">
    <citation type="journal article" date="2024" name="Genome Biol. Evol.">
        <title>Chromosome-level genome assembly of the viviparous eelpout Zoarces viviparus.</title>
        <authorList>
            <person name="Fuhrmann N."/>
            <person name="Brasseur M.V."/>
            <person name="Bakowski C.E."/>
            <person name="Podsiadlowski L."/>
            <person name="Prost S."/>
            <person name="Krehenwinkel H."/>
            <person name="Mayer C."/>
        </authorList>
    </citation>
    <scope>NUCLEOTIDE SEQUENCE [LARGE SCALE GENOMIC DNA]</scope>
    <source>
        <strain evidence="2">NO-MEL_2022_Ind0_liver</strain>
    </source>
</reference>
<comment type="caution">
    <text evidence="2">The sequence shown here is derived from an EMBL/GenBank/DDBJ whole genome shotgun (WGS) entry which is preliminary data.</text>
</comment>
<protein>
    <submittedName>
        <fullName evidence="2">Uncharacterized protein</fullName>
    </submittedName>
</protein>